<dbReference type="InterPro" id="IPR027417">
    <property type="entry name" value="P-loop_NTPase"/>
</dbReference>
<comment type="caution">
    <text evidence="5">The sequence shown here is derived from an EMBL/GenBank/DDBJ whole genome shotgun (WGS) entry which is preliminary data.</text>
</comment>
<dbReference type="InterPro" id="IPR054471">
    <property type="entry name" value="GPIID_WHD"/>
</dbReference>
<dbReference type="Gene3D" id="3.40.50.300">
    <property type="entry name" value="P-loop containing nucleotide triphosphate hydrolases"/>
    <property type="match status" value="1"/>
</dbReference>
<dbReference type="Proteomes" id="UP000620124">
    <property type="component" value="Unassembled WGS sequence"/>
</dbReference>
<protein>
    <submittedName>
        <fullName evidence="5">ANK-REP-REGION domain-containing protein</fullName>
    </submittedName>
</protein>
<sequence length="842" mass="95214">MAEIVGSVASVIQLVDTALKAKEYIQDFVNAPQEQQKMLSEMDDLRPLLTELQDRIAANPRRGIHQRMKSRLADFKATMERFTNKLSPGDGHFSRFSKRLTWTMWSKKEAQEYLTKLEQFKTHLNSWLLVDLWDEGQQHQRDNNEHFSDAAEQRERNLTAITGSLDKLSTGIAEQQGRIDSIGHFVDNVAEKVDVVNTGVLRISDAQERENNNAERTKIIDWFSPINFFLRHADIARVRQAGTGEWLLAEPHFQEWESGSGRTLWCRGIPGAGKTILASMVVDHLRVRAKSQKENIAIACIYLNHKEAASQTPDKLLSGIWRQLVRNKDVGSLAKDIYNEHLEERTPPLFEEVVKVLCSSFTQFSRIYIIVAAVDEYPEDKRWILLRHLAEMCSSVNLMITSRPHILPQPITFPTLKTLDIRPTEEDLQRYIDGQIDLSPRLSKHVHKQPALREDIHSKINSLTVDGMFLLAKLHIESLSNKNTIAAVREALKNLPKNIRDSYEIAMERIEAQSEEDRKTARSALTWITNAQRPLTVSEITAALAIEPGTRRLDEDNIPDVEIILAVCAGLVIVDEELDVVRLVHYTTQEYLDSIQAEQFPDAETEITRTLFTLLAFDGFPDPSWDLWDIPPLIDYSEYCLVHAAGKPEGPLRDMIVEFLGRAHRWRRAMVWEWSIPPWDSYDWPAKPPALLTIRQLPWIPTPLPPPSAPIPSRLVLSPWSGSSHPASLIRPFPAPSLPDVIPLPPAFLIPPPFLPDSFPRLLPAPLLPDIDPCPPAPPRHLPVPSPPDINPRPSALLGSSRSVHPRLQFLPLPPTVRHLPAGLRAPAPRAIGSNHKTSSVP</sequence>
<reference evidence="5" key="1">
    <citation type="submission" date="2020-05" db="EMBL/GenBank/DDBJ databases">
        <title>Mycena genomes resolve the evolution of fungal bioluminescence.</title>
        <authorList>
            <person name="Tsai I.J."/>
        </authorList>
    </citation>
    <scope>NUCLEOTIDE SEQUENCE</scope>
    <source>
        <strain evidence="5">CCC161011</strain>
    </source>
</reference>
<evidence type="ECO:0000313" key="6">
    <source>
        <dbReference type="Proteomes" id="UP000620124"/>
    </source>
</evidence>
<accession>A0A8H6YVW8</accession>
<dbReference type="Pfam" id="PF24883">
    <property type="entry name" value="NPHP3_N"/>
    <property type="match status" value="1"/>
</dbReference>
<dbReference type="PANTHER" id="PTHR10039">
    <property type="entry name" value="AMELOGENIN"/>
    <property type="match status" value="1"/>
</dbReference>
<feature type="region of interest" description="Disordered" evidence="2">
    <location>
        <begin position="774"/>
        <end position="796"/>
    </location>
</feature>
<evidence type="ECO:0000259" key="3">
    <source>
        <dbReference type="Pfam" id="PF22939"/>
    </source>
</evidence>
<dbReference type="EMBL" id="JACAZI010000003">
    <property type="protein sequence ID" value="KAF7365791.1"/>
    <property type="molecule type" value="Genomic_DNA"/>
</dbReference>
<gene>
    <name evidence="5" type="ORF">MVEN_00453100</name>
</gene>
<evidence type="ECO:0000259" key="4">
    <source>
        <dbReference type="Pfam" id="PF24883"/>
    </source>
</evidence>
<keyword evidence="1" id="KW-0677">Repeat</keyword>
<evidence type="ECO:0000256" key="1">
    <source>
        <dbReference type="ARBA" id="ARBA00022737"/>
    </source>
</evidence>
<dbReference type="Pfam" id="PF22939">
    <property type="entry name" value="WHD_GPIID"/>
    <property type="match status" value="1"/>
</dbReference>
<evidence type="ECO:0000256" key="2">
    <source>
        <dbReference type="SAM" id="MobiDB-lite"/>
    </source>
</evidence>
<dbReference type="OrthoDB" id="7464126at2759"/>
<organism evidence="5 6">
    <name type="scientific">Mycena venus</name>
    <dbReference type="NCBI Taxonomy" id="2733690"/>
    <lineage>
        <taxon>Eukaryota</taxon>
        <taxon>Fungi</taxon>
        <taxon>Dikarya</taxon>
        <taxon>Basidiomycota</taxon>
        <taxon>Agaricomycotina</taxon>
        <taxon>Agaricomycetes</taxon>
        <taxon>Agaricomycetidae</taxon>
        <taxon>Agaricales</taxon>
        <taxon>Marasmiineae</taxon>
        <taxon>Mycenaceae</taxon>
        <taxon>Mycena</taxon>
    </lineage>
</organism>
<evidence type="ECO:0000313" key="5">
    <source>
        <dbReference type="EMBL" id="KAF7365791.1"/>
    </source>
</evidence>
<feature type="compositionally biased region" description="Pro residues" evidence="2">
    <location>
        <begin position="774"/>
        <end position="791"/>
    </location>
</feature>
<keyword evidence="6" id="KW-1185">Reference proteome</keyword>
<proteinExistence type="predicted"/>
<dbReference type="SUPFAM" id="SSF52540">
    <property type="entry name" value="P-loop containing nucleoside triphosphate hydrolases"/>
    <property type="match status" value="1"/>
</dbReference>
<feature type="domain" description="Nephrocystin 3-like N-terminal" evidence="4">
    <location>
        <begin position="242"/>
        <end position="403"/>
    </location>
</feature>
<name>A0A8H6YVW8_9AGAR</name>
<feature type="domain" description="GPI inositol-deacylase winged helix" evidence="3">
    <location>
        <begin position="513"/>
        <end position="593"/>
    </location>
</feature>
<dbReference type="InterPro" id="IPR056884">
    <property type="entry name" value="NPHP3-like_N"/>
</dbReference>
<dbReference type="PANTHER" id="PTHR10039:SF15">
    <property type="entry name" value="NACHT DOMAIN-CONTAINING PROTEIN"/>
    <property type="match status" value="1"/>
</dbReference>
<dbReference type="AlphaFoldDB" id="A0A8H6YVW8"/>